<feature type="binding site" description="in other chain" evidence="8">
    <location>
        <position position="179"/>
    </location>
    <ligand>
        <name>deamido-NAD(+)</name>
        <dbReference type="ChEBI" id="CHEBI:58437"/>
        <note>ligand shared between two neighboring subunits</note>
    </ligand>
</feature>
<dbReference type="Gene3D" id="3.40.50.620">
    <property type="entry name" value="HUPs"/>
    <property type="match status" value="1"/>
</dbReference>
<organism evidence="12 13">
    <name type="scientific">Thermophagus xiamenensis</name>
    <dbReference type="NCBI Taxonomy" id="385682"/>
    <lineage>
        <taxon>Bacteria</taxon>
        <taxon>Pseudomonadati</taxon>
        <taxon>Bacteroidota</taxon>
        <taxon>Bacteroidia</taxon>
        <taxon>Marinilabiliales</taxon>
        <taxon>Marinilabiliaceae</taxon>
        <taxon>Thermophagus</taxon>
    </lineage>
</organism>
<evidence type="ECO:0000256" key="7">
    <source>
        <dbReference type="ARBA" id="ARBA00023027"/>
    </source>
</evidence>
<dbReference type="Pfam" id="PF02540">
    <property type="entry name" value="NAD_synthase"/>
    <property type="match status" value="2"/>
</dbReference>
<reference evidence="12 13" key="1">
    <citation type="submission" date="2016-10" db="EMBL/GenBank/DDBJ databases">
        <authorList>
            <person name="de Groot N.N."/>
        </authorList>
    </citation>
    <scope>NUCLEOTIDE SEQUENCE [LARGE SCALE GENOMIC DNA]</scope>
    <source>
        <strain evidence="12 13">DSM 19012</strain>
    </source>
</reference>
<dbReference type="GO" id="GO:0003952">
    <property type="term" value="F:NAD+ synthase (glutamine-hydrolyzing) activity"/>
    <property type="evidence" value="ECO:0007669"/>
    <property type="project" value="InterPro"/>
</dbReference>
<dbReference type="InParanoid" id="A0A1I1V9T4"/>
<evidence type="ECO:0000313" key="12">
    <source>
        <dbReference type="EMBL" id="SFD79649.1"/>
    </source>
</evidence>
<feature type="binding site" evidence="8">
    <location>
        <begin position="41"/>
        <end position="48"/>
    </location>
    <ligand>
        <name>ATP</name>
        <dbReference type="ChEBI" id="CHEBI:30616"/>
    </ligand>
</feature>
<keyword evidence="2 8" id="KW-0436">Ligase</keyword>
<dbReference type="PANTHER" id="PTHR23090">
    <property type="entry name" value="NH 3 /GLUTAMINE-DEPENDENT NAD + SYNTHETASE"/>
    <property type="match status" value="1"/>
</dbReference>
<dbReference type="InterPro" id="IPR022310">
    <property type="entry name" value="NAD/GMP_synthase"/>
</dbReference>
<comment type="function">
    <text evidence="8">Catalyzes the ATP-dependent amidation of deamido-NAD to form NAD. Uses ammonia as a nitrogen source.</text>
</comment>
<feature type="binding site" evidence="8">
    <location>
        <position position="219"/>
    </location>
    <ligand>
        <name>deamido-NAD(+)</name>
        <dbReference type="ChEBI" id="CHEBI:58437"/>
        <note>ligand shared between two neighboring subunits</note>
    </ligand>
</feature>
<evidence type="ECO:0000256" key="9">
    <source>
        <dbReference type="RuleBase" id="RU003811"/>
    </source>
</evidence>
<dbReference type="GO" id="GO:0005524">
    <property type="term" value="F:ATP binding"/>
    <property type="evidence" value="ECO:0007669"/>
    <property type="project" value="UniProtKB-UniRule"/>
</dbReference>
<protein>
    <recommendedName>
        <fullName evidence="8 10">NH(3)-dependent NAD(+) synthetase</fullName>
        <ecNumber evidence="8 10">6.3.1.5</ecNumber>
    </recommendedName>
</protein>
<dbReference type="NCBIfam" id="TIGR00552">
    <property type="entry name" value="nadE"/>
    <property type="match status" value="1"/>
</dbReference>
<dbReference type="GO" id="GO:0009435">
    <property type="term" value="P:NAD+ biosynthetic process"/>
    <property type="evidence" value="ECO:0007669"/>
    <property type="project" value="UniProtKB-UniRule"/>
</dbReference>
<feature type="domain" description="NAD/GMP synthase" evidence="11">
    <location>
        <begin position="169"/>
        <end position="304"/>
    </location>
</feature>
<evidence type="ECO:0000256" key="1">
    <source>
        <dbReference type="ARBA" id="ARBA00005859"/>
    </source>
</evidence>
<comment type="catalytic activity">
    <reaction evidence="8 10">
        <text>deamido-NAD(+) + NH4(+) + ATP = AMP + diphosphate + NAD(+) + H(+)</text>
        <dbReference type="Rhea" id="RHEA:21188"/>
        <dbReference type="ChEBI" id="CHEBI:15378"/>
        <dbReference type="ChEBI" id="CHEBI:28938"/>
        <dbReference type="ChEBI" id="CHEBI:30616"/>
        <dbReference type="ChEBI" id="CHEBI:33019"/>
        <dbReference type="ChEBI" id="CHEBI:57540"/>
        <dbReference type="ChEBI" id="CHEBI:58437"/>
        <dbReference type="ChEBI" id="CHEBI:456215"/>
        <dbReference type="EC" id="6.3.1.5"/>
    </reaction>
</comment>
<keyword evidence="6 8" id="KW-0460">Magnesium</keyword>
<dbReference type="eggNOG" id="COG0171">
    <property type="taxonomic scope" value="Bacteria"/>
</dbReference>
<dbReference type="AlphaFoldDB" id="A0A1I1V9T4"/>
<dbReference type="FunCoup" id="A0A1I1V9T4">
    <property type="interactions" value="440"/>
</dbReference>
<dbReference type="OrthoDB" id="9803818at2"/>
<dbReference type="HAMAP" id="MF_00193">
    <property type="entry name" value="NadE_ammonia_dep"/>
    <property type="match status" value="1"/>
</dbReference>
<evidence type="ECO:0000313" key="13">
    <source>
        <dbReference type="Proteomes" id="UP000181976"/>
    </source>
</evidence>
<feature type="binding site" description="in other chain" evidence="8">
    <location>
        <position position="212"/>
    </location>
    <ligand>
        <name>deamido-NAD(+)</name>
        <dbReference type="ChEBI" id="CHEBI:58437"/>
        <note>ligand shared between two neighboring subunits</note>
    </ligand>
</feature>
<dbReference type="RefSeq" id="WP_010527939.1">
    <property type="nucleotide sequence ID" value="NZ_AFSL01000065.1"/>
</dbReference>
<comment type="subunit">
    <text evidence="8">Homodimer.</text>
</comment>
<gene>
    <name evidence="8" type="primary">nadE</name>
    <name evidence="12" type="ORF">SAMN05444380_10288</name>
</gene>
<dbReference type="Proteomes" id="UP000181976">
    <property type="component" value="Unassembled WGS sequence"/>
</dbReference>
<evidence type="ECO:0000259" key="11">
    <source>
        <dbReference type="Pfam" id="PF02540"/>
    </source>
</evidence>
<feature type="binding site" evidence="8">
    <location>
        <position position="47"/>
    </location>
    <ligand>
        <name>Mg(2+)</name>
        <dbReference type="ChEBI" id="CHEBI:18420"/>
    </ligand>
</feature>
<dbReference type="GO" id="GO:0005737">
    <property type="term" value="C:cytoplasm"/>
    <property type="evidence" value="ECO:0007669"/>
    <property type="project" value="InterPro"/>
</dbReference>
<dbReference type="STRING" id="385682.SAMN05444380_10288"/>
<dbReference type="UniPathway" id="UPA00253">
    <property type="reaction ID" value="UER00333"/>
</dbReference>
<dbReference type="InterPro" id="IPR014729">
    <property type="entry name" value="Rossmann-like_a/b/a_fold"/>
</dbReference>
<dbReference type="SUPFAM" id="SSF52402">
    <property type="entry name" value="Adenine nucleotide alpha hydrolases-like"/>
    <property type="match status" value="1"/>
</dbReference>
<evidence type="ECO:0000256" key="4">
    <source>
        <dbReference type="ARBA" id="ARBA00022741"/>
    </source>
</evidence>
<name>A0A1I1V9T4_9BACT</name>
<feature type="binding site" evidence="8">
    <location>
        <position position="228"/>
    </location>
    <ligand>
        <name>ATP</name>
        <dbReference type="ChEBI" id="CHEBI:30616"/>
    </ligand>
</feature>
<dbReference type="GO" id="GO:0008795">
    <property type="term" value="F:NAD+ synthase activity"/>
    <property type="evidence" value="ECO:0007669"/>
    <property type="project" value="UniProtKB-UniRule"/>
</dbReference>
<keyword evidence="4 8" id="KW-0547">Nucleotide-binding</keyword>
<feature type="binding site" evidence="8">
    <location>
        <position position="250"/>
    </location>
    <ligand>
        <name>ATP</name>
        <dbReference type="ChEBI" id="CHEBI:30616"/>
    </ligand>
</feature>
<dbReference type="PANTHER" id="PTHR23090:SF9">
    <property type="entry name" value="GLUTAMINE-DEPENDENT NAD(+) SYNTHETASE"/>
    <property type="match status" value="1"/>
</dbReference>
<evidence type="ECO:0000256" key="6">
    <source>
        <dbReference type="ARBA" id="ARBA00022842"/>
    </source>
</evidence>
<accession>A0A1I1V9T4</accession>
<comment type="pathway">
    <text evidence="8">Cofactor biosynthesis; NAD(+) biosynthesis; NAD(+) from deamido-NAD(+) (ammonia route): step 1/1.</text>
</comment>
<feature type="domain" description="NAD/GMP synthase" evidence="11">
    <location>
        <begin position="19"/>
        <end position="107"/>
    </location>
</feature>
<feature type="binding site" evidence="8">
    <location>
        <position position="204"/>
    </location>
    <ligand>
        <name>Mg(2+)</name>
        <dbReference type="ChEBI" id="CHEBI:18420"/>
    </ligand>
</feature>
<dbReference type="GO" id="GO:0046872">
    <property type="term" value="F:metal ion binding"/>
    <property type="evidence" value="ECO:0007669"/>
    <property type="project" value="UniProtKB-KW"/>
</dbReference>
<comment type="caution">
    <text evidence="8">Lacks conserved residue(s) required for the propagation of feature annotation.</text>
</comment>
<dbReference type="EC" id="6.3.1.5" evidence="8 10"/>
<evidence type="ECO:0000256" key="10">
    <source>
        <dbReference type="RuleBase" id="RU003812"/>
    </source>
</evidence>
<dbReference type="GO" id="GO:0004359">
    <property type="term" value="F:glutaminase activity"/>
    <property type="evidence" value="ECO:0007669"/>
    <property type="project" value="InterPro"/>
</dbReference>
<sequence length="329" mass="37579">MKSFTPDILRIKNPEALTDKICQKLKEDVFRRFRRKGGVVGISGGIDSSVTLALAARALGSERVVGVLLPEKDSSPDSKALALKLADKYGVQTVEENISDALSGFGCYTRRDEAVKRIVPEYNPATDKMKIVIPKELLEQNLPPVFYVTVIFQDGSEISRRLSPDAYLQIVAASNFKQRSRMAMLYYHAEARYYAVIGTPNKHEVKQGFFVKFGDGGADMMPIGNLYKTQVYQLAEFLEVPREIIERTPTTDTYTAEQTQEEFFYQLPFEKMDLLWFAWENGYPADEVAKVVEMSEENVKKSFANFERKLKTTEYLRAKPLHDYDFWKP</sequence>
<proteinExistence type="inferred from homology"/>
<evidence type="ECO:0000256" key="3">
    <source>
        <dbReference type="ARBA" id="ARBA00022723"/>
    </source>
</evidence>
<evidence type="ECO:0000256" key="8">
    <source>
        <dbReference type="HAMAP-Rule" id="MF_00193"/>
    </source>
</evidence>
<dbReference type="NCBIfam" id="NF002048">
    <property type="entry name" value="PRK00876.1"/>
    <property type="match status" value="1"/>
</dbReference>
<keyword evidence="13" id="KW-1185">Reference proteome</keyword>
<keyword evidence="5 8" id="KW-0067">ATP-binding</keyword>
<keyword evidence="7 8" id="KW-0520">NAD</keyword>
<comment type="similarity">
    <text evidence="1 8 9">Belongs to the NAD synthetase family.</text>
</comment>
<dbReference type="EMBL" id="FONA01000002">
    <property type="protein sequence ID" value="SFD79649.1"/>
    <property type="molecule type" value="Genomic_DNA"/>
</dbReference>
<feature type="binding site" evidence="8">
    <location>
        <position position="199"/>
    </location>
    <ligand>
        <name>ATP</name>
        <dbReference type="ChEBI" id="CHEBI:30616"/>
    </ligand>
</feature>
<keyword evidence="3 8" id="KW-0479">Metal-binding</keyword>
<dbReference type="InterPro" id="IPR022926">
    <property type="entry name" value="NH(3)-dep_NAD(+)_synth"/>
</dbReference>
<dbReference type="CDD" id="cd00553">
    <property type="entry name" value="NAD_synthase"/>
    <property type="match status" value="1"/>
</dbReference>
<evidence type="ECO:0000256" key="5">
    <source>
        <dbReference type="ARBA" id="ARBA00022840"/>
    </source>
</evidence>
<dbReference type="InterPro" id="IPR003694">
    <property type="entry name" value="NAD_synthase"/>
</dbReference>
<evidence type="ECO:0000256" key="2">
    <source>
        <dbReference type="ARBA" id="ARBA00022598"/>
    </source>
</evidence>